<dbReference type="Proteomes" id="UP000055854">
    <property type="component" value="Unassembled WGS sequence"/>
</dbReference>
<feature type="signal peptide" evidence="1">
    <location>
        <begin position="1"/>
        <end position="26"/>
    </location>
</feature>
<evidence type="ECO:0000259" key="2">
    <source>
        <dbReference type="Pfam" id="PF00675"/>
    </source>
</evidence>
<gene>
    <name evidence="4" type="ORF">ATB53_11295</name>
</gene>
<dbReference type="EMBL" id="LNTA01000052">
    <property type="protein sequence ID" value="KWV15702.1"/>
    <property type="molecule type" value="Genomic_DNA"/>
</dbReference>
<evidence type="ECO:0000313" key="5">
    <source>
        <dbReference type="Proteomes" id="UP000055854"/>
    </source>
</evidence>
<dbReference type="InterPro" id="IPR007863">
    <property type="entry name" value="Peptidase_M16_C"/>
</dbReference>
<evidence type="ECO:0000256" key="1">
    <source>
        <dbReference type="SAM" id="SignalP"/>
    </source>
</evidence>
<comment type="caution">
    <text evidence="4">The sequence shown here is derived from an EMBL/GenBank/DDBJ whole genome shotgun (WGS) entry which is preliminary data.</text>
</comment>
<organism evidence="4 5">
    <name type="scientific">Xanthomonas campestris pv. translucens</name>
    <dbReference type="NCBI Taxonomy" id="343"/>
    <lineage>
        <taxon>Bacteria</taxon>
        <taxon>Pseudomonadati</taxon>
        <taxon>Pseudomonadota</taxon>
        <taxon>Gammaproteobacteria</taxon>
        <taxon>Lysobacterales</taxon>
        <taxon>Lysobacteraceae</taxon>
        <taxon>Xanthomonas</taxon>
        <taxon>Xanthomonas translucens group</taxon>
    </lineage>
</organism>
<dbReference type="InterPro" id="IPR050361">
    <property type="entry name" value="MPP/UQCRC_Complex"/>
</dbReference>
<dbReference type="PANTHER" id="PTHR11851:SF224">
    <property type="entry name" value="PROCESSING PROTEASE"/>
    <property type="match status" value="1"/>
</dbReference>
<keyword evidence="1" id="KW-0732">Signal</keyword>
<dbReference type="Pfam" id="PF00675">
    <property type="entry name" value="Peptidase_M16"/>
    <property type="match status" value="2"/>
</dbReference>
<evidence type="ECO:0000313" key="4">
    <source>
        <dbReference type="EMBL" id="KWV15702.1"/>
    </source>
</evidence>
<evidence type="ECO:0000259" key="3">
    <source>
        <dbReference type="Pfam" id="PF05193"/>
    </source>
</evidence>
<feature type="chain" id="PRO_5007135736" evidence="1">
    <location>
        <begin position="27"/>
        <end position="964"/>
    </location>
</feature>
<feature type="domain" description="Peptidase M16 N-terminal" evidence="2">
    <location>
        <begin position="53"/>
        <end position="192"/>
    </location>
</feature>
<proteinExistence type="predicted"/>
<dbReference type="GO" id="GO:0046872">
    <property type="term" value="F:metal ion binding"/>
    <property type="evidence" value="ECO:0007669"/>
    <property type="project" value="InterPro"/>
</dbReference>
<name>A0A109HNS0_XANCT</name>
<dbReference type="InterPro" id="IPR011765">
    <property type="entry name" value="Pept_M16_N"/>
</dbReference>
<feature type="domain" description="Peptidase M16 N-terminal" evidence="2">
    <location>
        <begin position="526"/>
        <end position="654"/>
    </location>
</feature>
<dbReference type="Pfam" id="PF05193">
    <property type="entry name" value="Peptidase_M16_C"/>
    <property type="match status" value="2"/>
</dbReference>
<dbReference type="SUPFAM" id="SSF63411">
    <property type="entry name" value="LuxS/MPP-like metallohydrolase"/>
    <property type="match status" value="4"/>
</dbReference>
<dbReference type="OrthoDB" id="9811314at2"/>
<protein>
    <submittedName>
        <fullName evidence="4">Peptidase M16</fullName>
    </submittedName>
</protein>
<feature type="domain" description="Peptidase M16 C-terminal" evidence="3">
    <location>
        <begin position="681"/>
        <end position="861"/>
    </location>
</feature>
<dbReference type="RefSeq" id="WP_060747894.1">
    <property type="nucleotide sequence ID" value="NZ_LNTA01000052.1"/>
</dbReference>
<dbReference type="Gene3D" id="3.30.830.10">
    <property type="entry name" value="Metalloenzyme, LuxS/M16 peptidase-like"/>
    <property type="match status" value="4"/>
</dbReference>
<dbReference type="AlphaFoldDB" id="A0A109HNS0"/>
<feature type="domain" description="Peptidase M16 C-terminal" evidence="3">
    <location>
        <begin position="210"/>
        <end position="383"/>
    </location>
</feature>
<dbReference type="InterPro" id="IPR011249">
    <property type="entry name" value="Metalloenz_LuxS/M16"/>
</dbReference>
<dbReference type="PANTHER" id="PTHR11851">
    <property type="entry name" value="METALLOPROTEASE"/>
    <property type="match status" value="1"/>
</dbReference>
<accession>A0A109HNS0</accession>
<reference evidence="4 5" key="1">
    <citation type="submission" date="2015-11" db="EMBL/GenBank/DDBJ databases">
        <title>Long Read and Single Molecule DNA Sequencing Simplifies Genome Assembly and TAL Effector Gene Analysis of Xanthomonas translucens.</title>
        <authorList>
            <person name="Peng Z."/>
            <person name="Hu Y."/>
            <person name="Xie J."/>
            <person name="Potnis N."/>
            <person name="Akhunova A."/>
            <person name="Jones J."/>
            <person name="Liu Z."/>
            <person name="White F."/>
            <person name="Liu S."/>
        </authorList>
    </citation>
    <scope>NUCLEOTIDE SEQUENCE [LARGE SCALE GENOMIC DNA]</scope>
    <source>
        <strain evidence="4 5">B1</strain>
    </source>
</reference>
<sequence>MLRPLSLLISSILTLGVGAAIAPASAAPPALAAKATVPEIAYTRFTLPNGLTVVVHEDHKAPVVAVSIWYHIGSGDEPAGKTGFAHLFEHLMFSGSENHKGSYFQPFEKVGANDMNGTTGSDRTNYFETVPTTALDLALWMESDRMGHLLGAIGQKELDTQRGVVQNEKRQGENAPYGRVDENILANIFPANHPYQHTTIGSMADLDAASLDDVKQWFHDNYGAANTTLVLAGDITVAQAQAKAAQYFGDIPAGKPVPRQQPWITPLARQTRGVQHDHVAQPRIYRTWVAPQLGSDDAVQLDLASNVLGGGKTSRLYQRLVYRDNLVDDVSASIQPFALASQLQIVADVRDGADPAKVEAAIADELKKFLAEGPSADELQRAQVASRAGFVRGLEKVGGFTGKAAILAEGQVYRNDPGAYQHDLQRAQAATVASVRKAADTWFGKGDYLLTVLPAGDGFDPAAEDKAVKPLPVAAGKPVPKLLTKASYSVGKNQVDRAAGIPETSQFPSLSFPQLQRGKLKNGIEVVLAERHTIPVTQVELLFDAGYAADQGGKLGTANFTAALMNESTRSLDSVEVAQRRQRLGAITSVACELDSCAASLDALNDQLAPSLALFADIVRNPAFKAEDIERIRGQWLASIAQEKTQPQDLALRILPPLLYGPQHPYGVPLTGSGTEAAIKSLSASDLVAFQNTWLRPDNLRILVAGDTTLGQIIPQLDAAFGDWQPPAATRPSKTLAQVAAQPKPRVFLINRADAPQSLILAGLLAPSNKAPNNIVIGVANGAFGGDFTSRLNMNLREDKRWSYGAYTFMLDTQGQRPFLFSAPVQTDKTAESAAEILKEAKAVVGDKPLTAEEIANSKTQRIRALPGSFETTDAVLGMVERIVQYGRPDDYVQTLKTHMEGIDQAAAQSAIKAIVAPQAMTWVIVGDLKQIEAPVRALKLGQVQVLDSDGQPVKAKAKATAKQ</sequence>